<dbReference type="RefSeq" id="WP_164532797.1">
    <property type="nucleotide sequence ID" value="NZ_JAALFG010000001.1"/>
</dbReference>
<feature type="transmembrane region" description="Helical" evidence="1">
    <location>
        <begin position="75"/>
        <end position="95"/>
    </location>
</feature>
<protein>
    <submittedName>
        <fullName evidence="2">Uncharacterized protein</fullName>
    </submittedName>
</protein>
<organism evidence="2 3">
    <name type="scientific">Devosia aurantiaca</name>
    <dbReference type="NCBI Taxonomy" id="2714858"/>
    <lineage>
        <taxon>Bacteria</taxon>
        <taxon>Pseudomonadati</taxon>
        <taxon>Pseudomonadota</taxon>
        <taxon>Alphaproteobacteria</taxon>
        <taxon>Hyphomicrobiales</taxon>
        <taxon>Devosiaceae</taxon>
        <taxon>Devosia</taxon>
    </lineage>
</organism>
<reference evidence="2 3" key="1">
    <citation type="submission" date="2020-02" db="EMBL/GenBank/DDBJ databases">
        <authorList>
            <person name="Khan S.A."/>
            <person name="Jeon C.O."/>
            <person name="Chun B.H."/>
        </authorList>
    </citation>
    <scope>NUCLEOTIDE SEQUENCE [LARGE SCALE GENOMIC DNA]</scope>
    <source>
        <strain evidence="2 3">H239</strain>
    </source>
</reference>
<keyword evidence="1" id="KW-1133">Transmembrane helix</keyword>
<comment type="caution">
    <text evidence="2">The sequence shown here is derived from an EMBL/GenBank/DDBJ whole genome shotgun (WGS) entry which is preliminary data.</text>
</comment>
<keyword evidence="1" id="KW-0472">Membrane</keyword>
<evidence type="ECO:0000313" key="3">
    <source>
        <dbReference type="Proteomes" id="UP000474802"/>
    </source>
</evidence>
<keyword evidence="1" id="KW-0812">Transmembrane</keyword>
<gene>
    <name evidence="2" type="ORF">G5575_01535</name>
</gene>
<feature type="transmembrane region" description="Helical" evidence="1">
    <location>
        <begin position="6"/>
        <end position="21"/>
    </location>
</feature>
<dbReference type="Proteomes" id="UP000474802">
    <property type="component" value="Unassembled WGS sequence"/>
</dbReference>
<evidence type="ECO:0000313" key="2">
    <source>
        <dbReference type="EMBL" id="NGP16543.1"/>
    </source>
</evidence>
<accession>A0A6M1SQ02</accession>
<proteinExistence type="predicted"/>
<feature type="transmembrane region" description="Helical" evidence="1">
    <location>
        <begin position="42"/>
        <end position="63"/>
    </location>
</feature>
<keyword evidence="3" id="KW-1185">Reference proteome</keyword>
<name>A0A6M1SQ02_9HYPH</name>
<dbReference type="EMBL" id="JAALFG010000001">
    <property type="protein sequence ID" value="NGP16543.1"/>
    <property type="molecule type" value="Genomic_DNA"/>
</dbReference>
<dbReference type="AlphaFoldDB" id="A0A6M1SQ02"/>
<evidence type="ECO:0000256" key="1">
    <source>
        <dbReference type="SAM" id="Phobius"/>
    </source>
</evidence>
<reference evidence="2 3" key="2">
    <citation type="submission" date="2020-03" db="EMBL/GenBank/DDBJ databases">
        <title>Devosia chinhatensis sp. nov., isolated from a hexachlorocyclohexane (HCH) dump site in India.</title>
        <authorList>
            <person name="Kumar M."/>
            <person name="Lal R."/>
        </authorList>
    </citation>
    <scope>NUCLEOTIDE SEQUENCE [LARGE SCALE GENOMIC DNA]</scope>
    <source>
        <strain evidence="2 3">H239</strain>
    </source>
</reference>
<sequence length="103" mass="11543">MGALIVLFLTGLVVVGIWKIFTDPDARTRYAEEFNGAPFESLLVMAWVACILVFFWGIFVPVFGQVEVPILGRDMQIWSLGGIGAFAGWLIWMAAAQYKSKRR</sequence>